<dbReference type="Proteomes" id="UP000182661">
    <property type="component" value="Unassembled WGS sequence"/>
</dbReference>
<evidence type="ECO:0000313" key="3">
    <source>
        <dbReference type="Proteomes" id="UP000182661"/>
    </source>
</evidence>
<evidence type="ECO:0000259" key="1">
    <source>
        <dbReference type="Pfam" id="PF21834"/>
    </source>
</evidence>
<comment type="caution">
    <text evidence="2">The sequence shown here is derived from an EMBL/GenBank/DDBJ whole genome shotgun (WGS) entry which is preliminary data.</text>
</comment>
<evidence type="ECO:0000313" key="2">
    <source>
        <dbReference type="EMBL" id="OJF93713.1"/>
    </source>
</evidence>
<name>A0A657LQI1_9HYPH</name>
<keyword evidence="3" id="KW-1185">Reference proteome</keyword>
<reference evidence="2 3" key="1">
    <citation type="submission" date="2016-02" db="EMBL/GenBank/DDBJ databases">
        <title>Genome sequencing of a beta-galactosidase producing bacteria Rhizobium sp. 59.</title>
        <authorList>
            <person name="Wang D."/>
            <person name="Kot W."/>
            <person name="Qin Y."/>
            <person name="Hansen L."/>
            <person name="Naqvi K."/>
            <person name="Rensing C."/>
        </authorList>
    </citation>
    <scope>NUCLEOTIDE SEQUENCE [LARGE SCALE GENOMIC DNA]</scope>
    <source>
        <strain evidence="2 3">59</strain>
    </source>
</reference>
<gene>
    <name evidence="2" type="ORF">AX760_21340</name>
</gene>
<dbReference type="EMBL" id="LSRP01000105">
    <property type="protein sequence ID" value="OJF93713.1"/>
    <property type="molecule type" value="Genomic_DNA"/>
</dbReference>
<protein>
    <recommendedName>
        <fullName evidence="1">DUF6894 domain-containing protein</fullName>
    </recommendedName>
</protein>
<dbReference type="Pfam" id="PF21834">
    <property type="entry name" value="DUF6894"/>
    <property type="match status" value="1"/>
</dbReference>
<accession>A0A657LQI1</accession>
<dbReference type="InterPro" id="IPR054189">
    <property type="entry name" value="DUF6894"/>
</dbReference>
<feature type="domain" description="DUF6894" evidence="1">
    <location>
        <begin position="3"/>
        <end position="71"/>
    </location>
</feature>
<proteinExistence type="predicted"/>
<dbReference type="OrthoDB" id="8094360at2"/>
<sequence>MRRYFFDLHNGDGPTRDDTGIELASRQSVAMEVSRILLEVAREELPYQARAIVSLTVRDDTGRAISVASLTFNTEWLEPLE</sequence>
<dbReference type="RefSeq" id="WP_071834398.1">
    <property type="nucleotide sequence ID" value="NZ_LSRP01000105.1"/>
</dbReference>
<dbReference type="AlphaFoldDB" id="A0A657LQI1"/>
<organism evidence="2 3">
    <name type="scientific">Pararhizobium antarcticum</name>
    <dbReference type="NCBI Taxonomy" id="1798805"/>
    <lineage>
        <taxon>Bacteria</taxon>
        <taxon>Pseudomonadati</taxon>
        <taxon>Pseudomonadota</taxon>
        <taxon>Alphaproteobacteria</taxon>
        <taxon>Hyphomicrobiales</taxon>
        <taxon>Rhizobiaceae</taxon>
        <taxon>Rhizobium/Agrobacterium group</taxon>
        <taxon>Pararhizobium</taxon>
    </lineage>
</organism>